<evidence type="ECO:0008006" key="3">
    <source>
        <dbReference type="Google" id="ProtNLM"/>
    </source>
</evidence>
<dbReference type="InterPro" id="IPR039968">
    <property type="entry name" value="BcerS-like"/>
</dbReference>
<dbReference type="InterPro" id="IPR016181">
    <property type="entry name" value="Acyl_CoA_acyltransferase"/>
</dbReference>
<sequence length="414" mass="45411">MTAQPTPPEESTARPARKPHVALVNTRAELKEFIDLPGNLEGWSEMGVPVMADEITKWYRDKGVVPGVRLWLARDPGGRPVGRMVTHRSAMLNGRLSRGPEALAPRVRAQLFGAFVAADEVCARELLETVTRMARGVGATHVFGPCTLLPNSGGVLRSGFERPGFFNGAWNPQWLPGVLEESGFSPWHIADTWRIDVAAIPEQRAARPTQAEWRAKGLRARHPSRIKTRKAAMDLLSVLNDSYGQLPYFTRFPRELWQEKLAGLEPILDPDLIVLADDASDGTTVSFSRVLPDPIRALRASNGRINYRSTARFLRAKLKNETRDAVLVALGTHPDAQMQGALNLVTREIYAALKKGGYDHLHVTRISRDNPGAAAVLSKAGGNPEHEIAFYVKELPADHWSGADEAVAAEGVLG</sequence>
<keyword evidence="2" id="KW-1185">Reference proteome</keyword>
<accession>A0ABM5QP12</accession>
<dbReference type="EMBL" id="CP008944">
    <property type="protein sequence ID" value="AIG64525.1"/>
    <property type="molecule type" value="Genomic_DNA"/>
</dbReference>
<gene>
    <name evidence="1" type="ORF">CATYP_07920</name>
</gene>
<organism evidence="1 2">
    <name type="scientific">Corynebacterium atypicum</name>
    <dbReference type="NCBI Taxonomy" id="191610"/>
    <lineage>
        <taxon>Bacteria</taxon>
        <taxon>Bacillati</taxon>
        <taxon>Actinomycetota</taxon>
        <taxon>Actinomycetes</taxon>
        <taxon>Mycobacteriales</taxon>
        <taxon>Corynebacteriaceae</taxon>
        <taxon>Corynebacterium</taxon>
    </lineage>
</organism>
<dbReference type="PANTHER" id="PTHR41368">
    <property type="entry name" value="PROTEIN YGHO"/>
    <property type="match status" value="1"/>
</dbReference>
<name>A0ABM5QP12_9CORY</name>
<dbReference type="Gene3D" id="3.40.630.30">
    <property type="match status" value="1"/>
</dbReference>
<proteinExistence type="predicted"/>
<dbReference type="PANTHER" id="PTHR41368:SF1">
    <property type="entry name" value="PROTEIN YGHO"/>
    <property type="match status" value="1"/>
</dbReference>
<evidence type="ECO:0000313" key="1">
    <source>
        <dbReference type="EMBL" id="AIG64525.1"/>
    </source>
</evidence>
<dbReference type="Proteomes" id="UP000028504">
    <property type="component" value="Chromosome"/>
</dbReference>
<dbReference type="RefSeq" id="WP_038606344.1">
    <property type="nucleotide sequence ID" value="NZ_CP008944.1"/>
</dbReference>
<protein>
    <recommendedName>
        <fullName evidence="3">N-acetyltransferase domain-containing protein</fullName>
    </recommendedName>
</protein>
<reference evidence="1 2" key="1">
    <citation type="submission" date="2014-07" db="EMBL/GenBank/DDBJ databases">
        <title>Complete genome sequence of Corynebacterium atypicum DSM 44849: identifiction of the mycolic acid biosynthesis genes.</title>
        <authorList>
            <person name="Tippelt A."/>
            <person name="Mollmann S."/>
            <person name="Albersmeier A."/>
            <person name="Jaenicke S."/>
            <person name="Ruckert C."/>
            <person name="Tauch A."/>
        </authorList>
    </citation>
    <scope>NUCLEOTIDE SEQUENCE [LARGE SCALE GENOMIC DNA]</scope>
    <source>
        <strain evidence="1 2">R2070</strain>
    </source>
</reference>
<evidence type="ECO:0000313" key="2">
    <source>
        <dbReference type="Proteomes" id="UP000028504"/>
    </source>
</evidence>
<dbReference type="SUPFAM" id="SSF55729">
    <property type="entry name" value="Acyl-CoA N-acyltransferases (Nat)"/>
    <property type="match status" value="1"/>
</dbReference>